<keyword evidence="3" id="KW-1185">Reference proteome</keyword>
<proteinExistence type="predicted"/>
<reference evidence="2" key="2">
    <citation type="submission" date="2020-09" db="EMBL/GenBank/DDBJ databases">
        <authorList>
            <person name="Sun Q."/>
            <person name="Ohkuma M."/>
        </authorList>
    </citation>
    <scope>NUCLEOTIDE SEQUENCE</scope>
    <source>
        <strain evidence="2">JCM 4490</strain>
    </source>
</reference>
<keyword evidence="1" id="KW-0732">Signal</keyword>
<dbReference type="RefSeq" id="WP_190016416.1">
    <property type="nucleotide sequence ID" value="NZ_BMUE01000007.1"/>
</dbReference>
<feature type="chain" id="PRO_5037966474" description="Secreted protein" evidence="1">
    <location>
        <begin position="31"/>
        <end position="190"/>
    </location>
</feature>
<evidence type="ECO:0000313" key="3">
    <source>
        <dbReference type="Proteomes" id="UP000620224"/>
    </source>
</evidence>
<feature type="signal peptide" evidence="1">
    <location>
        <begin position="1"/>
        <end position="30"/>
    </location>
</feature>
<evidence type="ECO:0000313" key="2">
    <source>
        <dbReference type="EMBL" id="GGW56252.1"/>
    </source>
</evidence>
<protein>
    <recommendedName>
        <fullName evidence="4">Secreted protein</fullName>
    </recommendedName>
</protein>
<dbReference type="AlphaFoldDB" id="A0A918J897"/>
<name>A0A918J897_9ACTN</name>
<dbReference type="EMBL" id="BMUE01000007">
    <property type="protein sequence ID" value="GGW56252.1"/>
    <property type="molecule type" value="Genomic_DNA"/>
</dbReference>
<evidence type="ECO:0008006" key="4">
    <source>
        <dbReference type="Google" id="ProtNLM"/>
    </source>
</evidence>
<dbReference type="Proteomes" id="UP000620224">
    <property type="component" value="Unassembled WGS sequence"/>
</dbReference>
<reference evidence="2" key="1">
    <citation type="journal article" date="2014" name="Int. J. Syst. Evol. Microbiol.">
        <title>Complete genome sequence of Corynebacterium casei LMG S-19264T (=DSM 44701T), isolated from a smear-ripened cheese.</title>
        <authorList>
            <consortium name="US DOE Joint Genome Institute (JGI-PGF)"/>
            <person name="Walter F."/>
            <person name="Albersmeier A."/>
            <person name="Kalinowski J."/>
            <person name="Ruckert C."/>
        </authorList>
    </citation>
    <scope>NUCLEOTIDE SEQUENCE</scope>
    <source>
        <strain evidence="2">JCM 4490</strain>
    </source>
</reference>
<sequence>MIRTARIGTLIGTVAMGVGLGITSATPALAQSGTEASASGPASEFFEPGAKTDNLFKSGAELTIKGNADSELSPSASWPPPPARVDMGESCGTEVIQKTSGQGKTTLVLSVSKERSVKLSGQGGFSKGLISSAVGFDVTKTYKVTNETRYEVPSRKFGTVEAYTLFHHYKVFGSIDVYKPSGVCFNQWVK</sequence>
<comment type="caution">
    <text evidence="2">The sequence shown here is derived from an EMBL/GenBank/DDBJ whole genome shotgun (WGS) entry which is preliminary data.</text>
</comment>
<organism evidence="2 3">
    <name type="scientific">Streptomyces lucensis JCM 4490</name>
    <dbReference type="NCBI Taxonomy" id="1306176"/>
    <lineage>
        <taxon>Bacteria</taxon>
        <taxon>Bacillati</taxon>
        <taxon>Actinomycetota</taxon>
        <taxon>Actinomycetes</taxon>
        <taxon>Kitasatosporales</taxon>
        <taxon>Streptomycetaceae</taxon>
        <taxon>Streptomyces</taxon>
    </lineage>
</organism>
<gene>
    <name evidence="2" type="ORF">GCM10010503_36720</name>
</gene>
<evidence type="ECO:0000256" key="1">
    <source>
        <dbReference type="SAM" id="SignalP"/>
    </source>
</evidence>
<accession>A0A918J897</accession>